<dbReference type="STRING" id="93057.EU95_0139"/>
<gene>
    <name evidence="2" type="ORF">EU95_0139</name>
</gene>
<keyword evidence="1" id="KW-0472">Membrane</keyword>
<dbReference type="EMBL" id="JNAL01000005">
    <property type="protein sequence ID" value="KGF97672.1"/>
    <property type="molecule type" value="Genomic_DNA"/>
</dbReference>
<dbReference type="Proteomes" id="UP000030355">
    <property type="component" value="Unassembled WGS sequence"/>
</dbReference>
<proteinExistence type="predicted"/>
<reference evidence="3" key="1">
    <citation type="journal article" date="2014" name="Sci. Data">
        <title>Genomes of diverse isolates of the marine cyanobacterium Prochlorococcus.</title>
        <authorList>
            <person name="Biller S."/>
            <person name="Berube P."/>
            <person name="Thompson J."/>
            <person name="Kelly L."/>
            <person name="Roggensack S."/>
            <person name="Awad L."/>
            <person name="Roache-Johnson K."/>
            <person name="Ding H."/>
            <person name="Giovannoni S.J."/>
            <person name="Moore L.R."/>
            <person name="Chisholm S.W."/>
        </authorList>
    </citation>
    <scope>NUCLEOTIDE SEQUENCE [LARGE SCALE GENOMIC DNA]</scope>
    <source>
        <strain evidence="3">MIT 9201</strain>
    </source>
</reference>
<feature type="transmembrane region" description="Helical" evidence="1">
    <location>
        <begin position="12"/>
        <end position="34"/>
    </location>
</feature>
<keyword evidence="1" id="KW-1133">Transmembrane helix</keyword>
<comment type="caution">
    <text evidence="2">The sequence shown here is derived from an EMBL/GenBank/DDBJ whole genome shotgun (WGS) entry which is preliminary data.</text>
</comment>
<name>A0A0A2A702_PROMR</name>
<evidence type="ECO:0000313" key="3">
    <source>
        <dbReference type="Proteomes" id="UP000030355"/>
    </source>
</evidence>
<evidence type="ECO:0000256" key="1">
    <source>
        <dbReference type="SAM" id="Phobius"/>
    </source>
</evidence>
<keyword evidence="1" id="KW-0812">Transmembrane</keyword>
<evidence type="ECO:0000313" key="2">
    <source>
        <dbReference type="EMBL" id="KGF97672.1"/>
    </source>
</evidence>
<protein>
    <submittedName>
        <fullName evidence="2">Uncharacterized protein</fullName>
    </submittedName>
</protein>
<accession>A0A0A2A702</accession>
<sequence>MKISKRLIEANELAAEASFLLLLIVRSTLFSVAFSRIN</sequence>
<dbReference type="AlphaFoldDB" id="A0A0A2A702"/>
<organism evidence="2 3">
    <name type="scientific">Prochlorococcus marinus str. MIT 9201</name>
    <dbReference type="NCBI Taxonomy" id="93057"/>
    <lineage>
        <taxon>Bacteria</taxon>
        <taxon>Bacillati</taxon>
        <taxon>Cyanobacteriota</taxon>
        <taxon>Cyanophyceae</taxon>
        <taxon>Synechococcales</taxon>
        <taxon>Prochlorococcaceae</taxon>
        <taxon>Prochlorococcus</taxon>
    </lineage>
</organism>